<evidence type="ECO:0000313" key="1">
    <source>
        <dbReference type="EMBL" id="VEL23602.1"/>
    </source>
</evidence>
<keyword evidence="2" id="KW-1185">Reference proteome</keyword>
<reference evidence="1" key="1">
    <citation type="submission" date="2018-11" db="EMBL/GenBank/DDBJ databases">
        <authorList>
            <consortium name="Pathogen Informatics"/>
        </authorList>
    </citation>
    <scope>NUCLEOTIDE SEQUENCE</scope>
</reference>
<proteinExistence type="predicted"/>
<dbReference type="EMBL" id="CAAALY010062824">
    <property type="protein sequence ID" value="VEL23602.1"/>
    <property type="molecule type" value="Genomic_DNA"/>
</dbReference>
<evidence type="ECO:0000313" key="2">
    <source>
        <dbReference type="Proteomes" id="UP000784294"/>
    </source>
</evidence>
<name>A0A448WYX3_9PLAT</name>
<dbReference type="PROSITE" id="PS51257">
    <property type="entry name" value="PROKAR_LIPOPROTEIN"/>
    <property type="match status" value="1"/>
</dbReference>
<sequence length="100" mass="10351">MASSLARRSRTNTVSGQITIGCARYFSCRDCGLNASGINNIAEALASLGPVISSNMMTTGSAATIPNSSSTSIQGTQSNLPLMHLDLSGNYLRGDPLLVT</sequence>
<comment type="caution">
    <text evidence="1">The sequence shown here is derived from an EMBL/GenBank/DDBJ whole genome shotgun (WGS) entry which is preliminary data.</text>
</comment>
<protein>
    <submittedName>
        <fullName evidence="1">Uncharacterized protein</fullName>
    </submittedName>
</protein>
<organism evidence="1 2">
    <name type="scientific">Protopolystoma xenopodis</name>
    <dbReference type="NCBI Taxonomy" id="117903"/>
    <lineage>
        <taxon>Eukaryota</taxon>
        <taxon>Metazoa</taxon>
        <taxon>Spiralia</taxon>
        <taxon>Lophotrochozoa</taxon>
        <taxon>Platyhelminthes</taxon>
        <taxon>Monogenea</taxon>
        <taxon>Polyopisthocotylea</taxon>
        <taxon>Polystomatidea</taxon>
        <taxon>Polystomatidae</taxon>
        <taxon>Protopolystoma</taxon>
    </lineage>
</organism>
<dbReference type="Proteomes" id="UP000784294">
    <property type="component" value="Unassembled WGS sequence"/>
</dbReference>
<dbReference type="AlphaFoldDB" id="A0A448WYX3"/>
<gene>
    <name evidence="1" type="ORF">PXEA_LOCUS17042</name>
</gene>
<accession>A0A448WYX3</accession>